<comment type="catalytic activity">
    <reaction evidence="5">
        <text>a (3R)-hydroxyacyl-[ACP] + NADP(+) = a 3-oxoacyl-[ACP] + NADPH + H(+)</text>
        <dbReference type="Rhea" id="RHEA:17397"/>
        <dbReference type="Rhea" id="RHEA-COMP:9916"/>
        <dbReference type="Rhea" id="RHEA-COMP:9945"/>
        <dbReference type="ChEBI" id="CHEBI:15378"/>
        <dbReference type="ChEBI" id="CHEBI:57783"/>
        <dbReference type="ChEBI" id="CHEBI:58349"/>
        <dbReference type="ChEBI" id="CHEBI:78776"/>
        <dbReference type="ChEBI" id="CHEBI:78827"/>
        <dbReference type="EC" id="1.1.1.100"/>
    </reaction>
</comment>
<dbReference type="InterPro" id="IPR050259">
    <property type="entry name" value="SDR"/>
</dbReference>
<evidence type="ECO:0000256" key="5">
    <source>
        <dbReference type="ARBA" id="ARBA00048508"/>
    </source>
</evidence>
<evidence type="ECO:0000256" key="1">
    <source>
        <dbReference type="ARBA" id="ARBA00006484"/>
    </source>
</evidence>
<dbReference type="PRINTS" id="PR00080">
    <property type="entry name" value="SDRFAMILY"/>
</dbReference>
<dbReference type="PRINTS" id="PR00081">
    <property type="entry name" value="GDHRDH"/>
</dbReference>
<name>A0A9W8YUS9_9PEZI</name>
<organism evidence="7 8">
    <name type="scientific">Gnomoniopsis smithogilvyi</name>
    <dbReference type="NCBI Taxonomy" id="1191159"/>
    <lineage>
        <taxon>Eukaryota</taxon>
        <taxon>Fungi</taxon>
        <taxon>Dikarya</taxon>
        <taxon>Ascomycota</taxon>
        <taxon>Pezizomycotina</taxon>
        <taxon>Sordariomycetes</taxon>
        <taxon>Sordariomycetidae</taxon>
        <taxon>Diaporthales</taxon>
        <taxon>Gnomoniaceae</taxon>
        <taxon>Gnomoniopsis</taxon>
    </lineage>
</organism>
<evidence type="ECO:0000313" key="8">
    <source>
        <dbReference type="Proteomes" id="UP001140453"/>
    </source>
</evidence>
<comment type="caution">
    <text evidence="7">The sequence shown here is derived from an EMBL/GenBank/DDBJ whole genome shotgun (WGS) entry which is preliminary data.</text>
</comment>
<dbReference type="PANTHER" id="PTHR42879">
    <property type="entry name" value="3-OXOACYL-(ACYL-CARRIER-PROTEIN) REDUCTASE"/>
    <property type="match status" value="1"/>
</dbReference>
<reference evidence="7" key="1">
    <citation type="submission" date="2022-10" db="EMBL/GenBank/DDBJ databases">
        <title>Tapping the CABI collections for fungal endophytes: first genome assemblies for Collariella, Neodidymelliopsis, Ascochyta clinopodiicola, Didymella pomorum, Didymosphaeria variabile, Neocosmospora piperis and Neocucurbitaria cava.</title>
        <authorList>
            <person name="Hill R."/>
        </authorList>
    </citation>
    <scope>NUCLEOTIDE SEQUENCE</scope>
    <source>
        <strain evidence="7">IMI 355082</strain>
    </source>
</reference>
<dbReference type="PROSITE" id="PS00061">
    <property type="entry name" value="ADH_SHORT"/>
    <property type="match status" value="1"/>
</dbReference>
<comment type="similarity">
    <text evidence="1">Belongs to the short-chain dehydrogenases/reductases (SDR) family.</text>
</comment>
<dbReference type="Gene3D" id="3.40.50.720">
    <property type="entry name" value="NAD(P)-binding Rossmann-like Domain"/>
    <property type="match status" value="1"/>
</dbReference>
<evidence type="ECO:0000313" key="7">
    <source>
        <dbReference type="EMBL" id="KAJ4390882.1"/>
    </source>
</evidence>
<proteinExistence type="inferred from homology"/>
<evidence type="ECO:0000259" key="6">
    <source>
        <dbReference type="SMART" id="SM00822"/>
    </source>
</evidence>
<dbReference type="GO" id="GO:0004316">
    <property type="term" value="F:3-oxoacyl-[acyl-carrier-protein] reductase (NADPH) activity"/>
    <property type="evidence" value="ECO:0007669"/>
    <property type="project" value="UniProtKB-EC"/>
</dbReference>
<dbReference type="Pfam" id="PF13561">
    <property type="entry name" value="adh_short_C2"/>
    <property type="match status" value="1"/>
</dbReference>
<gene>
    <name evidence="7" type="ORF">N0V93_004481</name>
</gene>
<accession>A0A9W8YUS9</accession>
<dbReference type="InterPro" id="IPR002347">
    <property type="entry name" value="SDR_fam"/>
</dbReference>
<dbReference type="EC" id="1.1.1.100" evidence="2"/>
<keyword evidence="4" id="KW-0560">Oxidoreductase</keyword>
<evidence type="ECO:0000256" key="3">
    <source>
        <dbReference type="ARBA" id="ARBA00022857"/>
    </source>
</evidence>
<dbReference type="Proteomes" id="UP001140453">
    <property type="component" value="Unassembled WGS sequence"/>
</dbReference>
<evidence type="ECO:0000256" key="2">
    <source>
        <dbReference type="ARBA" id="ARBA00012948"/>
    </source>
</evidence>
<keyword evidence="8" id="KW-1185">Reference proteome</keyword>
<dbReference type="InterPro" id="IPR036291">
    <property type="entry name" value="NAD(P)-bd_dom_sf"/>
</dbReference>
<keyword evidence="3" id="KW-0521">NADP</keyword>
<protein>
    <recommendedName>
        <fullName evidence="2">3-oxoacyl-[acyl-carrier-protein] reductase</fullName>
        <ecNumber evidence="2">1.1.1.100</ecNumber>
    </recommendedName>
</protein>
<dbReference type="GO" id="GO:0032787">
    <property type="term" value="P:monocarboxylic acid metabolic process"/>
    <property type="evidence" value="ECO:0007669"/>
    <property type="project" value="UniProtKB-ARBA"/>
</dbReference>
<dbReference type="SUPFAM" id="SSF51735">
    <property type="entry name" value="NAD(P)-binding Rossmann-fold domains"/>
    <property type="match status" value="1"/>
</dbReference>
<dbReference type="PANTHER" id="PTHR42879:SF2">
    <property type="entry name" value="3-OXOACYL-[ACYL-CARRIER-PROTEIN] REDUCTASE FABG"/>
    <property type="match status" value="1"/>
</dbReference>
<evidence type="ECO:0000256" key="4">
    <source>
        <dbReference type="ARBA" id="ARBA00023002"/>
    </source>
</evidence>
<dbReference type="FunFam" id="3.40.50.720:FF:000374">
    <property type="entry name" value="3-oxoacyl-(Acyl-carrier-protein) reductase"/>
    <property type="match status" value="1"/>
</dbReference>
<dbReference type="AlphaFoldDB" id="A0A9W8YUS9"/>
<dbReference type="CDD" id="cd05233">
    <property type="entry name" value="SDR_c"/>
    <property type="match status" value="1"/>
</dbReference>
<feature type="domain" description="Ketoreductase" evidence="6">
    <location>
        <begin position="15"/>
        <end position="200"/>
    </location>
</feature>
<sequence length="263" mass="27112">MVDMSTNPSLPLQGKTAIVTGASRGIGAGIALRLAQEGAKVVLGFTSPSSASKAASLQRTIEALPHGPKAHPVQADLASLTGPQDLVKATLAWLLPATTIDILVNNAGVECVAPLASLTAADYDTVYSTNVRGVILLTQAVLPHLPPRARVINITSVGARAGFAGLSLYTSSKAAVEGLTRSWAAELGGNGTTVNAVAPGPVESDMLDKIPEEIKELQQKTTPLEGRFGTVEEVAEVVSWLAGRGSAWVTGQCINASGGWQMI</sequence>
<dbReference type="InterPro" id="IPR057326">
    <property type="entry name" value="KR_dom"/>
</dbReference>
<dbReference type="OrthoDB" id="47007at2759"/>
<dbReference type="EMBL" id="JAPEVB010000003">
    <property type="protein sequence ID" value="KAJ4390882.1"/>
    <property type="molecule type" value="Genomic_DNA"/>
</dbReference>
<dbReference type="InterPro" id="IPR020904">
    <property type="entry name" value="Sc_DH/Rdtase_CS"/>
</dbReference>
<dbReference type="SMART" id="SM00822">
    <property type="entry name" value="PKS_KR"/>
    <property type="match status" value="1"/>
</dbReference>